<reference evidence="1 2" key="1">
    <citation type="submission" date="2022-01" db="EMBL/GenBank/DDBJ databases">
        <title>Nocardioides sp. nov., an actinomycete isolated from mining soil.</title>
        <authorList>
            <person name="Liu L."/>
        </authorList>
    </citation>
    <scope>NUCLEOTIDE SEQUENCE [LARGE SCALE GENOMIC DNA]</scope>
    <source>
        <strain evidence="1 2">KLBMP 9356</strain>
    </source>
</reference>
<name>A0ABS9H916_9ACTN</name>
<organism evidence="1 2">
    <name type="scientific">Nocardioides potassii</name>
    <dbReference type="NCBI Taxonomy" id="2911371"/>
    <lineage>
        <taxon>Bacteria</taxon>
        <taxon>Bacillati</taxon>
        <taxon>Actinomycetota</taxon>
        <taxon>Actinomycetes</taxon>
        <taxon>Propionibacteriales</taxon>
        <taxon>Nocardioidaceae</taxon>
        <taxon>Nocardioides</taxon>
    </lineage>
</organism>
<comment type="caution">
    <text evidence="1">The sequence shown here is derived from an EMBL/GenBank/DDBJ whole genome shotgun (WGS) entry which is preliminary data.</text>
</comment>
<keyword evidence="2" id="KW-1185">Reference proteome</keyword>
<proteinExistence type="predicted"/>
<dbReference type="EMBL" id="JAKJHZ010000005">
    <property type="protein sequence ID" value="MCF6377715.1"/>
    <property type="molecule type" value="Genomic_DNA"/>
</dbReference>
<evidence type="ECO:0000313" key="2">
    <source>
        <dbReference type="Proteomes" id="UP001201161"/>
    </source>
</evidence>
<dbReference type="RefSeq" id="WP_236401401.1">
    <property type="nucleotide sequence ID" value="NZ_JAKJHZ010000005.1"/>
</dbReference>
<protein>
    <submittedName>
        <fullName evidence="1">Type IV toxin-antitoxin system AbiEi family antitoxin domain-containing protein</fullName>
    </submittedName>
</protein>
<dbReference type="Proteomes" id="UP001201161">
    <property type="component" value="Unassembled WGS sequence"/>
</dbReference>
<accession>A0ABS9H916</accession>
<evidence type="ECO:0000313" key="1">
    <source>
        <dbReference type="EMBL" id="MCF6377715.1"/>
    </source>
</evidence>
<sequence length="319" mass="36279">MTRTSSFPIDLHDIKLRRQLIASGWTDRDIARAVRSGLIHRIRYGAYVDACLWSRIEGQRDEHRVRARAVLRTAHSSSVLTHQSSAAEWEIPLWRLCLDDVSLTRTDEVSGRREAGITHHAGRLPLDQITVRHGVPVSTAGRTAVELLSTTDAELGYCLLNGFLNLGHTRLEEVRRIAAQTERWPNTLGTRIAIGLADPRLGSVAESRFMFLCFREGVPLPEPQVEVRDETSQLLGFVDFLWRKHRLFVEFDGRIKYEVFRRPGESLADYIQREKRREELIVRATGWMCIRITWADLADPSALARRILAILASRAPTAA</sequence>
<gene>
    <name evidence="1" type="ORF">L2K70_08865</name>
</gene>